<proteinExistence type="predicted"/>
<gene>
    <name evidence="2" type="ORF">B296_00032602</name>
</gene>
<reference evidence="2 3" key="1">
    <citation type="journal article" date="2014" name="Agronomy (Basel)">
        <title>A Draft Genome Sequence for Ensete ventricosum, the Drought-Tolerant Tree Against Hunger.</title>
        <authorList>
            <person name="Harrison J."/>
            <person name="Moore K.A."/>
            <person name="Paszkiewicz K."/>
            <person name="Jones T."/>
            <person name="Grant M."/>
            <person name="Ambacheew D."/>
            <person name="Muzemil S."/>
            <person name="Studholme D.J."/>
        </authorList>
    </citation>
    <scope>NUCLEOTIDE SEQUENCE [LARGE SCALE GENOMIC DNA]</scope>
</reference>
<dbReference type="Proteomes" id="UP000287651">
    <property type="component" value="Unassembled WGS sequence"/>
</dbReference>
<evidence type="ECO:0000256" key="1">
    <source>
        <dbReference type="SAM" id="MobiDB-lite"/>
    </source>
</evidence>
<evidence type="ECO:0000313" key="2">
    <source>
        <dbReference type="EMBL" id="RRT74175.1"/>
    </source>
</evidence>
<name>A0A427AD41_ENSVE</name>
<dbReference type="EMBL" id="AMZH03002857">
    <property type="protein sequence ID" value="RRT74175.1"/>
    <property type="molecule type" value="Genomic_DNA"/>
</dbReference>
<dbReference type="AlphaFoldDB" id="A0A427AD41"/>
<protein>
    <submittedName>
        <fullName evidence="2">Uncharacterized protein</fullName>
    </submittedName>
</protein>
<accession>A0A427AD41</accession>
<comment type="caution">
    <text evidence="2">The sequence shown here is derived from an EMBL/GenBank/DDBJ whole genome shotgun (WGS) entry which is preliminary data.</text>
</comment>
<feature type="region of interest" description="Disordered" evidence="1">
    <location>
        <begin position="1"/>
        <end position="25"/>
    </location>
</feature>
<organism evidence="2 3">
    <name type="scientific">Ensete ventricosum</name>
    <name type="common">Abyssinian banana</name>
    <name type="synonym">Musa ensete</name>
    <dbReference type="NCBI Taxonomy" id="4639"/>
    <lineage>
        <taxon>Eukaryota</taxon>
        <taxon>Viridiplantae</taxon>
        <taxon>Streptophyta</taxon>
        <taxon>Embryophyta</taxon>
        <taxon>Tracheophyta</taxon>
        <taxon>Spermatophyta</taxon>
        <taxon>Magnoliopsida</taxon>
        <taxon>Liliopsida</taxon>
        <taxon>Zingiberales</taxon>
        <taxon>Musaceae</taxon>
        <taxon>Ensete</taxon>
    </lineage>
</organism>
<feature type="compositionally biased region" description="Basic and acidic residues" evidence="1">
    <location>
        <begin position="1"/>
        <end position="10"/>
    </location>
</feature>
<evidence type="ECO:0000313" key="3">
    <source>
        <dbReference type="Proteomes" id="UP000287651"/>
    </source>
</evidence>
<sequence length="70" mass="7682">MELQIDDRPRSSLGIGPGSNDAMGPHWEFPKRFAEWIEKLGGNMPGDRLKKTMGLTARMSKVAGLAGVNR</sequence>